<keyword evidence="3" id="KW-0238">DNA-binding</keyword>
<dbReference type="OrthoDB" id="276583at2"/>
<dbReference type="SUPFAM" id="SSF46785">
    <property type="entry name" value="Winged helix' DNA-binding domain"/>
    <property type="match status" value="1"/>
</dbReference>
<dbReference type="InterPro" id="IPR036388">
    <property type="entry name" value="WH-like_DNA-bd_sf"/>
</dbReference>
<dbReference type="InParanoid" id="E8QZH9"/>
<dbReference type="GO" id="GO:0003677">
    <property type="term" value="F:DNA binding"/>
    <property type="evidence" value="ECO:0007669"/>
    <property type="project" value="UniProtKB-KW"/>
</dbReference>
<evidence type="ECO:0000256" key="4">
    <source>
        <dbReference type="ARBA" id="ARBA00023163"/>
    </source>
</evidence>
<dbReference type="HOGENOM" id="CLU_1487156_0_0_0"/>
<dbReference type="GO" id="GO:0045892">
    <property type="term" value="P:negative regulation of DNA-templated transcription"/>
    <property type="evidence" value="ECO:0007669"/>
    <property type="project" value="InterPro"/>
</dbReference>
<gene>
    <name evidence="6" type="ordered locus">Isop_0513</name>
</gene>
<dbReference type="Gene3D" id="1.10.10.10">
    <property type="entry name" value="Winged helix-like DNA-binding domain superfamily/Winged helix DNA-binding domain"/>
    <property type="match status" value="1"/>
</dbReference>
<evidence type="ECO:0000256" key="1">
    <source>
        <dbReference type="ARBA" id="ARBA00011046"/>
    </source>
</evidence>
<name>E8QZH9_ISOPI</name>
<sequence length="181" mass="20025">MGRPASEVTEREWQVMQAAWRLGRFDLAAMRAELAASGLPLASTTVATLLRILLDKGLLGVVDPRRPQQYEPIRRRDELARRMLNQFVDRVFEGSQIDAIMSLVSSERLSSRARALLWALREELGDQADWARAGGCLSRSAWSSQVGGWGTLSEGITHDQPEGGDRAGGRERPGRGRTGVR</sequence>
<keyword evidence="4" id="KW-0804">Transcription</keyword>
<protein>
    <submittedName>
        <fullName evidence="6">Penicillinase repressor</fullName>
    </submittedName>
</protein>
<dbReference type="AlphaFoldDB" id="E8QZH9"/>
<evidence type="ECO:0000256" key="3">
    <source>
        <dbReference type="ARBA" id="ARBA00023125"/>
    </source>
</evidence>
<dbReference type="Pfam" id="PF03965">
    <property type="entry name" value="Penicillinase_R"/>
    <property type="match status" value="1"/>
</dbReference>
<evidence type="ECO:0000256" key="2">
    <source>
        <dbReference type="ARBA" id="ARBA00023015"/>
    </source>
</evidence>
<reference evidence="6 7" key="2">
    <citation type="journal article" date="2011" name="Stand. Genomic Sci.">
        <title>Complete genome sequence of Isosphaera pallida type strain (IS1B).</title>
        <authorList>
            <consortium name="US DOE Joint Genome Institute (JGI-PGF)"/>
            <person name="Goker M."/>
            <person name="Cleland D."/>
            <person name="Saunders E."/>
            <person name="Lapidus A."/>
            <person name="Nolan M."/>
            <person name="Lucas S."/>
            <person name="Hammon N."/>
            <person name="Deshpande S."/>
            <person name="Cheng J.F."/>
            <person name="Tapia R."/>
            <person name="Han C."/>
            <person name="Goodwin L."/>
            <person name="Pitluck S."/>
            <person name="Liolios K."/>
            <person name="Pagani I."/>
            <person name="Ivanova N."/>
            <person name="Mavromatis K."/>
            <person name="Pati A."/>
            <person name="Chen A."/>
            <person name="Palaniappan K."/>
            <person name="Land M."/>
            <person name="Hauser L."/>
            <person name="Chang Y.J."/>
            <person name="Jeffries C.D."/>
            <person name="Detter J.C."/>
            <person name="Beck B."/>
            <person name="Woyke T."/>
            <person name="Bristow J."/>
            <person name="Eisen J.A."/>
            <person name="Markowitz V."/>
            <person name="Hugenholtz P."/>
            <person name="Kyrpides N.C."/>
            <person name="Klenk H.P."/>
        </authorList>
    </citation>
    <scope>NUCLEOTIDE SEQUENCE [LARGE SCALE GENOMIC DNA]</scope>
    <source>
        <strain evidence="7">ATCC 43644 / DSM 9630 / IS1B</strain>
    </source>
</reference>
<keyword evidence="2" id="KW-0805">Transcription regulation</keyword>
<evidence type="ECO:0000313" key="7">
    <source>
        <dbReference type="Proteomes" id="UP000008631"/>
    </source>
</evidence>
<evidence type="ECO:0000256" key="5">
    <source>
        <dbReference type="SAM" id="MobiDB-lite"/>
    </source>
</evidence>
<dbReference type="STRING" id="575540.Isop_0513"/>
<evidence type="ECO:0000313" key="6">
    <source>
        <dbReference type="EMBL" id="ADV61106.1"/>
    </source>
</evidence>
<proteinExistence type="inferred from homology"/>
<dbReference type="Proteomes" id="UP000008631">
    <property type="component" value="Chromosome"/>
</dbReference>
<dbReference type="KEGG" id="ipa:Isop_0513"/>
<feature type="compositionally biased region" description="Basic and acidic residues" evidence="5">
    <location>
        <begin position="156"/>
        <end position="174"/>
    </location>
</feature>
<comment type="similarity">
    <text evidence="1">Belongs to the BlaI transcriptional regulatory family.</text>
</comment>
<feature type="region of interest" description="Disordered" evidence="5">
    <location>
        <begin position="151"/>
        <end position="181"/>
    </location>
</feature>
<dbReference type="EMBL" id="CP002353">
    <property type="protein sequence ID" value="ADV61106.1"/>
    <property type="molecule type" value="Genomic_DNA"/>
</dbReference>
<keyword evidence="7" id="KW-1185">Reference proteome</keyword>
<accession>E8QZH9</accession>
<dbReference type="RefSeq" id="WP_013563395.1">
    <property type="nucleotide sequence ID" value="NC_014962.1"/>
</dbReference>
<organism evidence="6 7">
    <name type="scientific">Isosphaera pallida (strain ATCC 43644 / DSM 9630 / IS1B)</name>
    <dbReference type="NCBI Taxonomy" id="575540"/>
    <lineage>
        <taxon>Bacteria</taxon>
        <taxon>Pseudomonadati</taxon>
        <taxon>Planctomycetota</taxon>
        <taxon>Planctomycetia</taxon>
        <taxon>Isosphaerales</taxon>
        <taxon>Isosphaeraceae</taxon>
        <taxon>Isosphaera</taxon>
    </lineage>
</organism>
<reference key="1">
    <citation type="submission" date="2010-11" db="EMBL/GenBank/DDBJ databases">
        <title>The complete sequence of chromosome of Isophaera pallida ATCC 43644.</title>
        <authorList>
            <consortium name="US DOE Joint Genome Institute (JGI-PGF)"/>
            <person name="Lucas S."/>
            <person name="Copeland A."/>
            <person name="Lapidus A."/>
            <person name="Bruce D."/>
            <person name="Goodwin L."/>
            <person name="Pitluck S."/>
            <person name="Kyrpides N."/>
            <person name="Mavromatis K."/>
            <person name="Pagani I."/>
            <person name="Ivanova N."/>
            <person name="Saunders E."/>
            <person name="Brettin T."/>
            <person name="Detter J.C."/>
            <person name="Han C."/>
            <person name="Tapia R."/>
            <person name="Land M."/>
            <person name="Hauser L."/>
            <person name="Markowitz V."/>
            <person name="Cheng J.-F."/>
            <person name="Hugenholtz P."/>
            <person name="Woyke T."/>
            <person name="Wu D."/>
            <person name="Eisen J.A."/>
        </authorList>
    </citation>
    <scope>NUCLEOTIDE SEQUENCE</scope>
    <source>
        <strain>ATCC 43644</strain>
    </source>
</reference>
<dbReference type="InterPro" id="IPR036390">
    <property type="entry name" value="WH_DNA-bd_sf"/>
</dbReference>
<dbReference type="eggNOG" id="COG3682">
    <property type="taxonomic scope" value="Bacteria"/>
</dbReference>
<dbReference type="InterPro" id="IPR005650">
    <property type="entry name" value="BlaI_family"/>
</dbReference>